<dbReference type="GO" id="GO:0140664">
    <property type="term" value="F:ATP-dependent DNA damage sensor activity"/>
    <property type="evidence" value="ECO:0007669"/>
    <property type="project" value="InterPro"/>
</dbReference>
<evidence type="ECO:0000256" key="2">
    <source>
        <dbReference type="ARBA" id="ARBA00006082"/>
    </source>
</evidence>
<dbReference type="InterPro" id="IPR036890">
    <property type="entry name" value="HATPase_C_sf"/>
</dbReference>
<dbReference type="InterPro" id="IPR038973">
    <property type="entry name" value="MutL/Mlh/Pms-like"/>
</dbReference>
<evidence type="ECO:0000256" key="5">
    <source>
        <dbReference type="ARBA" id="ARBA00023242"/>
    </source>
</evidence>
<proteinExistence type="inferred from homology"/>
<dbReference type="OrthoDB" id="10263226at2759"/>
<keyword evidence="3" id="KW-0227">DNA damage</keyword>
<dbReference type="InterPro" id="IPR013507">
    <property type="entry name" value="DNA_mismatch_S5_2-like"/>
</dbReference>
<dbReference type="GO" id="GO:0030983">
    <property type="term" value="F:mismatched DNA binding"/>
    <property type="evidence" value="ECO:0007669"/>
    <property type="project" value="InterPro"/>
</dbReference>
<dbReference type="PANTHER" id="PTHR10073">
    <property type="entry name" value="DNA MISMATCH REPAIR PROTEIN MLH, PMS, MUTL"/>
    <property type="match status" value="1"/>
</dbReference>
<dbReference type="Pfam" id="PF16413">
    <property type="entry name" value="Mlh1_C"/>
    <property type="match status" value="1"/>
</dbReference>
<comment type="subcellular location">
    <subcellularLocation>
        <location evidence="1">Nucleus</location>
    </subcellularLocation>
</comment>
<dbReference type="CDD" id="cd16926">
    <property type="entry name" value="HATPase_MutL-MLH-PMS-like"/>
    <property type="match status" value="1"/>
</dbReference>
<comment type="caution">
    <text evidence="7">The sequence shown here is derived from an EMBL/GenBank/DDBJ whole genome shotgun (WGS) entry which is preliminary data.</text>
</comment>
<reference evidence="7 8" key="1">
    <citation type="submission" date="2016-11" db="EMBL/GenBank/DDBJ databases">
        <title>The macronuclear genome of Stentor coeruleus: a giant cell with tiny introns.</title>
        <authorList>
            <person name="Slabodnick M."/>
            <person name="Ruby J.G."/>
            <person name="Reiff S.B."/>
            <person name="Swart E.C."/>
            <person name="Gosai S."/>
            <person name="Prabakaran S."/>
            <person name="Witkowska E."/>
            <person name="Larue G.E."/>
            <person name="Fisher S."/>
            <person name="Freeman R.M."/>
            <person name="Gunawardena J."/>
            <person name="Chu W."/>
            <person name="Stover N.A."/>
            <person name="Gregory B.D."/>
            <person name="Nowacki M."/>
            <person name="Derisi J."/>
            <person name="Roy S.W."/>
            <person name="Marshall W.F."/>
            <person name="Sood P."/>
        </authorList>
    </citation>
    <scope>NUCLEOTIDE SEQUENCE [LARGE SCALE GENOMIC DNA]</scope>
    <source>
        <strain evidence="7">WM001</strain>
    </source>
</reference>
<dbReference type="GO" id="GO:0032389">
    <property type="term" value="C:MutLalpha complex"/>
    <property type="evidence" value="ECO:0007669"/>
    <property type="project" value="TreeGrafter"/>
</dbReference>
<evidence type="ECO:0000313" key="8">
    <source>
        <dbReference type="Proteomes" id="UP000187209"/>
    </source>
</evidence>
<dbReference type="InterPro" id="IPR014721">
    <property type="entry name" value="Ribsml_uS5_D2-typ_fold_subgr"/>
</dbReference>
<dbReference type="Pfam" id="PF13589">
    <property type="entry name" value="HATPase_c_3"/>
    <property type="match status" value="1"/>
</dbReference>
<dbReference type="InterPro" id="IPR032189">
    <property type="entry name" value="Mlh1_C"/>
</dbReference>
<dbReference type="Gene3D" id="3.30.230.10">
    <property type="match status" value="1"/>
</dbReference>
<feature type="domain" description="DNA mismatch repair protein S5" evidence="6">
    <location>
        <begin position="210"/>
        <end position="329"/>
    </location>
</feature>
<comment type="similarity">
    <text evidence="2">Belongs to the DNA mismatch repair MutL/HexB family.</text>
</comment>
<dbReference type="Proteomes" id="UP000187209">
    <property type="component" value="Unassembled WGS sequence"/>
</dbReference>
<evidence type="ECO:0000256" key="4">
    <source>
        <dbReference type="ARBA" id="ARBA00023204"/>
    </source>
</evidence>
<evidence type="ECO:0000256" key="3">
    <source>
        <dbReference type="ARBA" id="ARBA00022763"/>
    </source>
</evidence>
<keyword evidence="5" id="KW-0539">Nucleus</keyword>
<dbReference type="EMBL" id="MPUH01000601">
    <property type="protein sequence ID" value="OMJ76962.1"/>
    <property type="molecule type" value="Genomic_DNA"/>
</dbReference>
<dbReference type="PROSITE" id="PS00058">
    <property type="entry name" value="DNA_MISMATCH_REPAIR_1"/>
    <property type="match status" value="1"/>
</dbReference>
<gene>
    <name evidence="7" type="ORF">SteCoe_23547</name>
</gene>
<evidence type="ECO:0000259" key="6">
    <source>
        <dbReference type="SMART" id="SM01340"/>
    </source>
</evidence>
<dbReference type="InterPro" id="IPR014762">
    <property type="entry name" value="DNA_mismatch_repair_CS"/>
</dbReference>
<protein>
    <recommendedName>
        <fullName evidence="6">DNA mismatch repair protein S5 domain-containing protein</fullName>
    </recommendedName>
</protein>
<organism evidence="7 8">
    <name type="scientific">Stentor coeruleus</name>
    <dbReference type="NCBI Taxonomy" id="5963"/>
    <lineage>
        <taxon>Eukaryota</taxon>
        <taxon>Sar</taxon>
        <taxon>Alveolata</taxon>
        <taxon>Ciliophora</taxon>
        <taxon>Postciliodesmatophora</taxon>
        <taxon>Heterotrichea</taxon>
        <taxon>Heterotrichida</taxon>
        <taxon>Stentoridae</taxon>
        <taxon>Stentor</taxon>
    </lineage>
</organism>
<dbReference type="PANTHER" id="PTHR10073:SF12">
    <property type="entry name" value="DNA MISMATCH REPAIR PROTEIN MLH1"/>
    <property type="match status" value="1"/>
</dbReference>
<dbReference type="GO" id="GO:0006298">
    <property type="term" value="P:mismatch repair"/>
    <property type="evidence" value="ECO:0007669"/>
    <property type="project" value="InterPro"/>
</dbReference>
<dbReference type="Pfam" id="PF01119">
    <property type="entry name" value="DNA_mis_repair"/>
    <property type="match status" value="1"/>
</dbReference>
<dbReference type="Gene3D" id="3.30.565.10">
    <property type="entry name" value="Histidine kinase-like ATPase, C-terminal domain"/>
    <property type="match status" value="1"/>
</dbReference>
<evidence type="ECO:0000256" key="1">
    <source>
        <dbReference type="ARBA" id="ARBA00004123"/>
    </source>
</evidence>
<keyword evidence="8" id="KW-1185">Reference proteome</keyword>
<dbReference type="SUPFAM" id="SSF54211">
    <property type="entry name" value="Ribosomal protein S5 domain 2-like"/>
    <property type="match status" value="1"/>
</dbReference>
<dbReference type="SMART" id="SM01340">
    <property type="entry name" value="DNA_mis_repair"/>
    <property type="match status" value="1"/>
</dbReference>
<dbReference type="SUPFAM" id="SSF55874">
    <property type="entry name" value="ATPase domain of HSP90 chaperone/DNA topoisomerase II/histidine kinase"/>
    <property type="match status" value="1"/>
</dbReference>
<dbReference type="FunFam" id="3.30.230.10:FF:000014">
    <property type="entry name" value="DNA mismatch repair protein Mlh1"/>
    <property type="match status" value="1"/>
</dbReference>
<dbReference type="GO" id="GO:0016887">
    <property type="term" value="F:ATP hydrolysis activity"/>
    <property type="evidence" value="ECO:0007669"/>
    <property type="project" value="InterPro"/>
</dbReference>
<name>A0A1R2BJL8_9CILI</name>
<dbReference type="NCBIfam" id="TIGR00585">
    <property type="entry name" value="mutl"/>
    <property type="match status" value="1"/>
</dbReference>
<accession>A0A1R2BJL8</accession>
<dbReference type="GO" id="GO:0005524">
    <property type="term" value="F:ATP binding"/>
    <property type="evidence" value="ECO:0007669"/>
    <property type="project" value="InterPro"/>
</dbReference>
<dbReference type="FunFam" id="3.30.565.10:FF:000003">
    <property type="entry name" value="DNA mismatch repair endonuclease MutL"/>
    <property type="match status" value="1"/>
</dbReference>
<dbReference type="InterPro" id="IPR002099">
    <property type="entry name" value="MutL/Mlh/PMS"/>
</dbReference>
<sequence length="624" mass="71284">MARIQKLSNETINKIAAGEVVQKPSSALKELMENSIDAGSTSIVVKLKDGGMTLIQIIDNGFGIYVDDLPILCHRYTTSKITAYEDLSRLTTFGFRGEALSSISQVAKLTVCSRRQGEALGYKAEYVCGDLLNPPCVYAYDKGTCITIEDLFYTNPCRKRALSDCSELFRNCWDLIAKYSLHYPHISFKLFKGDSLELKTPGDGNQDEPLKSLLKNCNISREIIEIPTTKTEFCEYSGMISNSQYSLKLKLFVIFVNGRLVDSNDLKKLVNEIYGKFMPKSSSFFVYISIKVPSNEVDVNVHPTKLEVRFSKESHIFAEITTRIQEVLSVSNDSRVLTIKSFEIPKPSLDKLAPLRQVREQPTVPLEWFVEPKPLHIPKQNDEDLASIHELKEEIQQGKYQEVLSKFYYVGCANKDYVLIQYQTSLYLLSVSQLLQCYIYQDILNHFAQLPSFEIPNLTLSISQILDLALSSPHLGYNPNTDPPASQLIDNYTKFLEQKANLLEDYFSFSIKDRVIRKIPVVCDGLVVPDINNLPEFLLRLCTDVNWKNEKKCLGKISELLAWFYSKVPDTWTVGETTENFEVHYKNLLFPYLRGRVVADYRKIDEGFIHIVSTEDLYKIFERC</sequence>
<dbReference type="AlphaFoldDB" id="A0A1R2BJL8"/>
<dbReference type="InterPro" id="IPR020568">
    <property type="entry name" value="Ribosomal_Su5_D2-typ_SF"/>
</dbReference>
<keyword evidence="4" id="KW-0234">DNA repair</keyword>
<evidence type="ECO:0000313" key="7">
    <source>
        <dbReference type="EMBL" id="OMJ76962.1"/>
    </source>
</evidence>